<dbReference type="AlphaFoldDB" id="A0A0F8W7N7"/>
<dbReference type="PROSITE" id="PS50800">
    <property type="entry name" value="SAP"/>
    <property type="match status" value="1"/>
</dbReference>
<comment type="caution">
    <text evidence="2">The sequence shown here is derived from an EMBL/GenBank/DDBJ whole genome shotgun (WGS) entry which is preliminary data.</text>
</comment>
<dbReference type="Gene3D" id="1.10.720.30">
    <property type="entry name" value="SAP domain"/>
    <property type="match status" value="1"/>
</dbReference>
<feature type="non-terminal residue" evidence="2">
    <location>
        <position position="1"/>
    </location>
</feature>
<evidence type="ECO:0000259" key="1">
    <source>
        <dbReference type="PROSITE" id="PS50800"/>
    </source>
</evidence>
<proteinExistence type="predicted"/>
<dbReference type="InterPro" id="IPR036291">
    <property type="entry name" value="NAD(P)-bd_dom_sf"/>
</dbReference>
<dbReference type="SUPFAM" id="SSF51735">
    <property type="entry name" value="NAD(P)-binding Rossmann-fold domains"/>
    <property type="match status" value="1"/>
</dbReference>
<feature type="domain" description="SAP" evidence="1">
    <location>
        <begin position="79"/>
        <end position="113"/>
    </location>
</feature>
<gene>
    <name evidence="2" type="ORF">LCGC14_3167610</name>
</gene>
<accession>A0A0F8W7N7</accession>
<name>A0A0F8W7N7_9ZZZZ</name>
<organism evidence="2">
    <name type="scientific">marine sediment metagenome</name>
    <dbReference type="NCBI Taxonomy" id="412755"/>
    <lineage>
        <taxon>unclassified sequences</taxon>
        <taxon>metagenomes</taxon>
        <taxon>ecological metagenomes</taxon>
    </lineage>
</organism>
<dbReference type="SUPFAM" id="SSF68906">
    <property type="entry name" value="SAP domain"/>
    <property type="match status" value="1"/>
</dbReference>
<dbReference type="InterPro" id="IPR003034">
    <property type="entry name" value="SAP_dom"/>
</dbReference>
<evidence type="ECO:0000313" key="2">
    <source>
        <dbReference type="EMBL" id="KKK44065.1"/>
    </source>
</evidence>
<dbReference type="EMBL" id="LAZR01070205">
    <property type="protein sequence ID" value="KKK44065.1"/>
    <property type="molecule type" value="Genomic_DNA"/>
</dbReference>
<reference evidence="2" key="1">
    <citation type="journal article" date="2015" name="Nature">
        <title>Complex archaea that bridge the gap between prokaryotes and eukaryotes.</title>
        <authorList>
            <person name="Spang A."/>
            <person name="Saw J.H."/>
            <person name="Jorgensen S.L."/>
            <person name="Zaremba-Niedzwiedzka K."/>
            <person name="Martijn J."/>
            <person name="Lind A.E."/>
            <person name="van Eijk R."/>
            <person name="Schleper C."/>
            <person name="Guy L."/>
            <person name="Ettema T.J."/>
        </authorList>
    </citation>
    <scope>NUCLEOTIDE SEQUENCE</scope>
</reference>
<dbReference type="InterPro" id="IPR036361">
    <property type="entry name" value="SAP_dom_sf"/>
</dbReference>
<dbReference type="Gene3D" id="3.90.25.10">
    <property type="entry name" value="UDP-galactose 4-epimerase, domain 1"/>
    <property type="match status" value="1"/>
</dbReference>
<sequence length="281" mass="32693">LDTSGNKSQLVDILLYESGISPSEILTKLFTYNNLEYICRNNNFNASGNKQALINTLLDKLPFMNPDKTQISTIDHLIFTEITENKLRRLLEKMRMDSSGSKTALIERLLYRTTIPMQEYLGSLFGVKNLQETCKKLNLPIYGNKETLIERVLDSLDLVNPEKAVITQIKKILKSEFDKKKTMTKRDIIKEFNLSIKEAETCIDILNSDINYKQEEVQFLELPALEIIKNYNEISLYNFVYEMVINIDKAKKILNFEPKINLKTGIKNTIEWYRSFYDNAF</sequence>
<dbReference type="SMART" id="SM00513">
    <property type="entry name" value="SAP"/>
    <property type="match status" value="3"/>
</dbReference>
<protein>
    <recommendedName>
        <fullName evidence="1">SAP domain-containing protein</fullName>
    </recommendedName>
</protein>